<evidence type="ECO:0000313" key="1">
    <source>
        <dbReference type="EMBL" id="KIC07028.1"/>
    </source>
</evidence>
<evidence type="ECO:0000313" key="2">
    <source>
        <dbReference type="Proteomes" id="UP000031390"/>
    </source>
</evidence>
<protein>
    <submittedName>
        <fullName evidence="1">Uncharacterized protein</fullName>
    </submittedName>
</protein>
<accession>A0A0C1EE68</accession>
<dbReference type="EMBL" id="JUFZ01000070">
    <property type="protein sequence ID" value="KIC07028.1"/>
    <property type="molecule type" value="Genomic_DNA"/>
</dbReference>
<comment type="caution">
    <text evidence="1">The sequence shown here is derived from an EMBL/GenBank/DDBJ whole genome shotgun (WGS) entry which is preliminary data.</text>
</comment>
<reference evidence="1 2" key="1">
    <citation type="submission" date="2014-12" db="EMBL/GenBank/DDBJ databases">
        <title>Genome sequence of Morococcus cerebrosus.</title>
        <authorList>
            <person name="Shin S.-K."/>
            <person name="Yi H."/>
        </authorList>
    </citation>
    <scope>NUCLEOTIDE SEQUENCE [LARGE SCALE GENOMIC DNA]</scope>
    <source>
        <strain evidence="1 2">CIP 81.93</strain>
    </source>
</reference>
<name>A0A0C1EE68_9NEIS</name>
<dbReference type="AlphaFoldDB" id="A0A0C1EE68"/>
<organism evidence="1 2">
    <name type="scientific">Morococcus cerebrosus</name>
    <dbReference type="NCBI Taxonomy" id="1056807"/>
    <lineage>
        <taxon>Bacteria</taxon>
        <taxon>Pseudomonadati</taxon>
        <taxon>Pseudomonadota</taxon>
        <taxon>Betaproteobacteria</taxon>
        <taxon>Neisseriales</taxon>
        <taxon>Neisseriaceae</taxon>
        <taxon>Morococcus</taxon>
    </lineage>
</organism>
<gene>
    <name evidence="1" type="ORF">MCC93_15650</name>
</gene>
<dbReference type="Proteomes" id="UP000031390">
    <property type="component" value="Unassembled WGS sequence"/>
</dbReference>
<sequence length="54" mass="6219">MPESTKRSSETLNPVSDDLLYAVQPIFFFDNVYRQSRQQEAAATKNGHRDTKDD</sequence>
<proteinExistence type="predicted"/>